<comment type="caution">
    <text evidence="3">The sequence shown here is derived from an EMBL/GenBank/DDBJ whole genome shotgun (WGS) entry which is preliminary data.</text>
</comment>
<dbReference type="AlphaFoldDB" id="A0A1Q3ERM7"/>
<dbReference type="Proteomes" id="UP000188533">
    <property type="component" value="Unassembled WGS sequence"/>
</dbReference>
<keyword evidence="2" id="KW-0732">Signal</keyword>
<feature type="chain" id="PRO_5012479038" evidence="2">
    <location>
        <begin position="20"/>
        <end position="270"/>
    </location>
</feature>
<reference evidence="3 4" key="1">
    <citation type="submission" date="2016-08" db="EMBL/GenBank/DDBJ databases">
        <authorList>
            <consortium name="Lentinula edodes genome sequencing consortium"/>
            <person name="Sakamoto Y."/>
            <person name="Nakade K."/>
            <person name="Sato S."/>
            <person name="Yoshida Y."/>
            <person name="Miyazaki K."/>
            <person name="Natsume S."/>
            <person name="Konno N."/>
        </authorList>
    </citation>
    <scope>NUCLEOTIDE SEQUENCE [LARGE SCALE GENOMIC DNA]</scope>
    <source>
        <strain evidence="3 4">NBRC 111202</strain>
    </source>
</reference>
<protein>
    <submittedName>
        <fullName evidence="3">Uncharacterized protein</fullName>
    </submittedName>
</protein>
<sequence length="270" mass="29385">MRFSTISLFFLGLASIAFAAPRPMKSNSEGVTPSSSETISQAQNAEVSSTKLDITWVRPAGSITRVPQDPRTQQNIQKGVTKFFADEKVRKVLGVTGKLETTFPVNRCEYYGNNPGFGQSVYKGKMVRVSFGGLEICGGTCTAKVVIGVGSGGALKVQGRIYNSATKLIFPVIPENKASESGEDFCMTRSRIKLEALEVMDVGKVSKDSKVETLFAKIFAGQRSNLYCSTYSPQQLHPRLVSSSPCVSQSCLSFSSVFPPSRLQHLDLWN</sequence>
<feature type="compositionally biased region" description="Polar residues" evidence="1">
    <location>
        <begin position="25"/>
        <end position="46"/>
    </location>
</feature>
<evidence type="ECO:0000313" key="4">
    <source>
        <dbReference type="Proteomes" id="UP000188533"/>
    </source>
</evidence>
<evidence type="ECO:0000256" key="2">
    <source>
        <dbReference type="SAM" id="SignalP"/>
    </source>
</evidence>
<dbReference type="EMBL" id="BDGU01001375">
    <property type="protein sequence ID" value="GAW09859.1"/>
    <property type="molecule type" value="Genomic_DNA"/>
</dbReference>
<gene>
    <name evidence="3" type="ORF">LENED_012064</name>
</gene>
<evidence type="ECO:0000313" key="3">
    <source>
        <dbReference type="EMBL" id="GAW09859.1"/>
    </source>
</evidence>
<name>A0A1Q3ERM7_LENED</name>
<organism evidence="3 4">
    <name type="scientific">Lentinula edodes</name>
    <name type="common">Shiitake mushroom</name>
    <name type="synonym">Lentinus edodes</name>
    <dbReference type="NCBI Taxonomy" id="5353"/>
    <lineage>
        <taxon>Eukaryota</taxon>
        <taxon>Fungi</taxon>
        <taxon>Dikarya</taxon>
        <taxon>Basidiomycota</taxon>
        <taxon>Agaricomycotina</taxon>
        <taxon>Agaricomycetes</taxon>
        <taxon>Agaricomycetidae</taxon>
        <taxon>Agaricales</taxon>
        <taxon>Marasmiineae</taxon>
        <taxon>Omphalotaceae</taxon>
        <taxon>Lentinula</taxon>
    </lineage>
</organism>
<feature type="region of interest" description="Disordered" evidence="1">
    <location>
        <begin position="24"/>
        <end position="46"/>
    </location>
</feature>
<feature type="signal peptide" evidence="2">
    <location>
        <begin position="1"/>
        <end position="19"/>
    </location>
</feature>
<evidence type="ECO:0000256" key="1">
    <source>
        <dbReference type="SAM" id="MobiDB-lite"/>
    </source>
</evidence>
<keyword evidence="4" id="KW-1185">Reference proteome</keyword>
<proteinExistence type="predicted"/>
<accession>A0A1Q3ERM7</accession>
<reference evidence="3 4" key="2">
    <citation type="submission" date="2017-02" db="EMBL/GenBank/DDBJ databases">
        <title>A genome survey and senescence transcriptome analysis in Lentinula edodes.</title>
        <authorList>
            <person name="Sakamoto Y."/>
            <person name="Nakade K."/>
            <person name="Sato S."/>
            <person name="Yoshida Y."/>
            <person name="Miyazaki K."/>
            <person name="Natsume S."/>
            <person name="Konno N."/>
        </authorList>
    </citation>
    <scope>NUCLEOTIDE SEQUENCE [LARGE SCALE GENOMIC DNA]</scope>
    <source>
        <strain evidence="3 4">NBRC 111202</strain>
    </source>
</reference>